<evidence type="ECO:0000256" key="6">
    <source>
        <dbReference type="ARBA" id="ARBA00022537"/>
    </source>
</evidence>
<dbReference type="GO" id="GO:0005576">
    <property type="term" value="C:extracellular region"/>
    <property type="evidence" value="ECO:0007669"/>
    <property type="project" value="UniProtKB-SubCell"/>
</dbReference>
<dbReference type="InterPro" id="IPR036770">
    <property type="entry name" value="Ankyrin_rpt-contain_sf"/>
</dbReference>
<dbReference type="EMBL" id="BGPR01091163">
    <property type="protein sequence ID" value="GBM22203.1"/>
    <property type="molecule type" value="Genomic_DNA"/>
</dbReference>
<organism evidence="13 14">
    <name type="scientific">Araneus ventricosus</name>
    <name type="common">Orbweaver spider</name>
    <name type="synonym">Epeira ventricosa</name>
    <dbReference type="NCBI Taxonomy" id="182803"/>
    <lineage>
        <taxon>Eukaryota</taxon>
        <taxon>Metazoa</taxon>
        <taxon>Ecdysozoa</taxon>
        <taxon>Arthropoda</taxon>
        <taxon>Chelicerata</taxon>
        <taxon>Arachnida</taxon>
        <taxon>Araneae</taxon>
        <taxon>Araneomorphae</taxon>
        <taxon>Entelegynae</taxon>
        <taxon>Araneoidea</taxon>
        <taxon>Araneidae</taxon>
        <taxon>Araneus</taxon>
    </lineage>
</organism>
<evidence type="ECO:0000256" key="2">
    <source>
        <dbReference type="ARBA" id="ARBA00004613"/>
    </source>
</evidence>
<evidence type="ECO:0000313" key="13">
    <source>
        <dbReference type="EMBL" id="GBM22203.1"/>
    </source>
</evidence>
<evidence type="ECO:0000256" key="3">
    <source>
        <dbReference type="ARBA" id="ARBA00010029"/>
    </source>
</evidence>
<dbReference type="GO" id="GO:0006887">
    <property type="term" value="P:exocytosis"/>
    <property type="evidence" value="ECO:0007669"/>
    <property type="project" value="UniProtKB-KW"/>
</dbReference>
<reference evidence="13 14" key="1">
    <citation type="journal article" date="2019" name="Sci. Rep.">
        <title>Orb-weaving spider Araneus ventricosus genome elucidates the spidroin gene catalogue.</title>
        <authorList>
            <person name="Kono N."/>
            <person name="Nakamura H."/>
            <person name="Ohtoshi R."/>
            <person name="Moran D.A.P."/>
            <person name="Shinohara A."/>
            <person name="Yoshida Y."/>
            <person name="Fujiwara M."/>
            <person name="Mori M."/>
            <person name="Tomita M."/>
            <person name="Arakawa K."/>
        </authorList>
    </citation>
    <scope>NUCLEOTIDE SEQUENCE [LARGE SCALE GENOMIC DNA]</scope>
</reference>
<proteinExistence type="inferred from homology"/>
<keyword evidence="12" id="KW-0472">Membrane</keyword>
<keyword evidence="11" id="KW-0040">ANK repeat</keyword>
<dbReference type="SUPFAM" id="SSF48403">
    <property type="entry name" value="Ankyrin repeat"/>
    <property type="match status" value="1"/>
</dbReference>
<dbReference type="Pfam" id="PF12796">
    <property type="entry name" value="Ank_2"/>
    <property type="match status" value="1"/>
</dbReference>
<evidence type="ECO:0000256" key="4">
    <source>
        <dbReference type="ARBA" id="ARBA00022483"/>
    </source>
</evidence>
<dbReference type="OrthoDB" id="6418291at2759"/>
<protein>
    <submittedName>
        <fullName evidence="13">Uncharacterized protein</fullName>
    </submittedName>
</protein>
<dbReference type="InterPro" id="IPR042637">
    <property type="entry name" value="AN34A/B/C"/>
</dbReference>
<dbReference type="Proteomes" id="UP000499080">
    <property type="component" value="Unassembled WGS sequence"/>
</dbReference>
<comment type="caution">
    <text evidence="13">The sequence shown here is derived from an EMBL/GenBank/DDBJ whole genome shotgun (WGS) entry which is preliminary data.</text>
</comment>
<comment type="similarity">
    <text evidence="3">Belongs to the ANKRD34 family.</text>
</comment>
<dbReference type="Gene3D" id="1.25.40.20">
    <property type="entry name" value="Ankyrin repeat-containing domain"/>
    <property type="match status" value="1"/>
</dbReference>
<keyword evidence="6" id="KW-1052">Target cell membrane</keyword>
<accession>A0A4Y2DZ81</accession>
<evidence type="ECO:0000256" key="10">
    <source>
        <dbReference type="ARBA" id="ARBA00023028"/>
    </source>
</evidence>
<keyword evidence="8" id="KW-0528">Neurotoxin</keyword>
<evidence type="ECO:0000256" key="8">
    <source>
        <dbReference type="ARBA" id="ARBA00022699"/>
    </source>
</evidence>
<evidence type="ECO:0000256" key="5">
    <source>
        <dbReference type="ARBA" id="ARBA00022525"/>
    </source>
</evidence>
<keyword evidence="10" id="KW-0638">Presynaptic neurotoxin</keyword>
<dbReference type="GO" id="GO:0044218">
    <property type="term" value="C:other organism cell membrane"/>
    <property type="evidence" value="ECO:0007669"/>
    <property type="project" value="UniProtKB-KW"/>
</dbReference>
<evidence type="ECO:0000256" key="11">
    <source>
        <dbReference type="ARBA" id="ARBA00023043"/>
    </source>
</evidence>
<dbReference type="SMART" id="SM00248">
    <property type="entry name" value="ANK"/>
    <property type="match status" value="3"/>
</dbReference>
<keyword evidence="5" id="KW-0964">Secreted</keyword>
<evidence type="ECO:0000313" key="14">
    <source>
        <dbReference type="Proteomes" id="UP000499080"/>
    </source>
</evidence>
<keyword evidence="12" id="KW-1053">Target membrane</keyword>
<keyword evidence="4" id="KW-0268">Exocytosis</keyword>
<keyword evidence="14" id="KW-1185">Reference proteome</keyword>
<evidence type="ECO:0000256" key="12">
    <source>
        <dbReference type="ARBA" id="ARBA00023298"/>
    </source>
</evidence>
<dbReference type="GO" id="GO:0090729">
    <property type="term" value="F:toxin activity"/>
    <property type="evidence" value="ECO:0007669"/>
    <property type="project" value="UniProtKB-KW"/>
</dbReference>
<dbReference type="PANTHER" id="PTHR24156:SF3">
    <property type="entry name" value="ANKYRIN REPEAT DOMAIN-CONTAINING PROTEIN 34C-LIKE"/>
    <property type="match status" value="1"/>
</dbReference>
<dbReference type="InterPro" id="IPR002110">
    <property type="entry name" value="Ankyrin_rpt"/>
</dbReference>
<keyword evidence="7" id="KW-0800">Toxin</keyword>
<keyword evidence="9" id="KW-0677">Repeat</keyword>
<evidence type="ECO:0000256" key="1">
    <source>
        <dbReference type="ARBA" id="ARBA00004175"/>
    </source>
</evidence>
<comment type="subcellular location">
    <subcellularLocation>
        <location evidence="2">Secreted</location>
    </subcellularLocation>
    <subcellularLocation>
        <location evidence="1">Target cell membrane</location>
    </subcellularLocation>
</comment>
<dbReference type="PANTHER" id="PTHR24156">
    <property type="entry name" value="ANK_REP_REGION DOMAIN-CONTAINING PROTEIN"/>
    <property type="match status" value="1"/>
</dbReference>
<evidence type="ECO:0000256" key="7">
    <source>
        <dbReference type="ARBA" id="ARBA00022656"/>
    </source>
</evidence>
<dbReference type="AlphaFoldDB" id="A0A4Y2DZ81"/>
<name>A0A4Y2DZ81_ARAVE</name>
<evidence type="ECO:0000256" key="9">
    <source>
        <dbReference type="ARBA" id="ARBA00022737"/>
    </source>
</evidence>
<dbReference type="GO" id="GO:0044231">
    <property type="term" value="C:host cell presynaptic membrane"/>
    <property type="evidence" value="ECO:0007669"/>
    <property type="project" value="UniProtKB-KW"/>
</dbReference>
<gene>
    <name evidence="13" type="ORF">AVEN_261459_1</name>
</gene>
<sequence>MISAVSGHYGLFEAIRYKRHRQAMLLAEAGIDVDCRNEKGQTPLIYTVVAVDDCSRSRTKLVKLFLEAGADPNAADWKGLTALMHASILGQAETVKPLLECDTGPSLHTFIANIRTHGDCLCGEKGDPMHYATKCRFTLSWHFQTPTASLILQWLKNILTNNLSRTRIRLLMRFICDENNLIVEDNH</sequence>